<evidence type="ECO:0000256" key="4">
    <source>
        <dbReference type="ARBA" id="ARBA00022741"/>
    </source>
</evidence>
<keyword evidence="6" id="KW-0169">Cobalamin biosynthesis</keyword>
<gene>
    <name evidence="8" type="ORF">D3878_18475</name>
</gene>
<feature type="domain" description="Cobalamin adenosyltransferase-like" evidence="7">
    <location>
        <begin position="23"/>
        <end position="176"/>
    </location>
</feature>
<evidence type="ECO:0000259" key="7">
    <source>
        <dbReference type="Pfam" id="PF01923"/>
    </source>
</evidence>
<dbReference type="Pfam" id="PF01923">
    <property type="entry name" value="Cob_adeno_trans"/>
    <property type="match status" value="1"/>
</dbReference>
<dbReference type="PANTHER" id="PTHR12213:SF0">
    <property type="entry name" value="CORRINOID ADENOSYLTRANSFERASE MMAB"/>
    <property type="match status" value="1"/>
</dbReference>
<dbReference type="FunFam" id="1.20.1200.10:FF:000001">
    <property type="entry name" value="Cob(I)yrinic acid a,c-diamide adenosyltransferase"/>
    <property type="match status" value="1"/>
</dbReference>
<evidence type="ECO:0000256" key="1">
    <source>
        <dbReference type="ARBA" id="ARBA00007487"/>
    </source>
</evidence>
<comment type="subunit">
    <text evidence="2">Homotrimer.</text>
</comment>
<dbReference type="PANTHER" id="PTHR12213">
    <property type="entry name" value="CORRINOID ADENOSYLTRANSFERASE"/>
    <property type="match status" value="1"/>
</dbReference>
<comment type="caution">
    <text evidence="8">The sequence shown here is derived from an EMBL/GenBank/DDBJ whole genome shotgun (WGS) entry which is preliminary data.</text>
</comment>
<protein>
    <recommendedName>
        <fullName evidence="6">Cobalamin adenosyltransferase</fullName>
        <ecNumber evidence="6">2.5.1.-</ecNumber>
    </recommendedName>
</protein>
<keyword evidence="9" id="KW-1185">Reference proteome</keyword>
<name>A0A3A3GQS8_9BURK</name>
<evidence type="ECO:0000256" key="5">
    <source>
        <dbReference type="ARBA" id="ARBA00022840"/>
    </source>
</evidence>
<proteinExistence type="inferred from homology"/>
<comment type="catalytic activity">
    <reaction evidence="6">
        <text>2 cob(II)alamin + AH2 + 2 ATP = 2 adenosylcob(III)alamin + 2 triphosphate + A + 2 H(+)</text>
        <dbReference type="Rhea" id="RHEA:53304"/>
        <dbReference type="ChEBI" id="CHEBI:13193"/>
        <dbReference type="ChEBI" id="CHEBI:15378"/>
        <dbReference type="ChEBI" id="CHEBI:16304"/>
        <dbReference type="ChEBI" id="CHEBI:17499"/>
        <dbReference type="ChEBI" id="CHEBI:18036"/>
        <dbReference type="ChEBI" id="CHEBI:18408"/>
        <dbReference type="ChEBI" id="CHEBI:30616"/>
    </reaction>
</comment>
<organism evidence="8 9">
    <name type="scientific">Noviherbaspirillum sedimenti</name>
    <dbReference type="NCBI Taxonomy" id="2320865"/>
    <lineage>
        <taxon>Bacteria</taxon>
        <taxon>Pseudomonadati</taxon>
        <taxon>Pseudomonadota</taxon>
        <taxon>Betaproteobacteria</taxon>
        <taxon>Burkholderiales</taxon>
        <taxon>Oxalobacteraceae</taxon>
        <taxon>Noviherbaspirillum</taxon>
    </lineage>
</organism>
<reference evidence="9" key="1">
    <citation type="submission" date="2018-09" db="EMBL/GenBank/DDBJ databases">
        <authorList>
            <person name="Zhu H."/>
        </authorList>
    </citation>
    <scope>NUCLEOTIDE SEQUENCE [LARGE SCALE GENOMIC DNA]</scope>
    <source>
        <strain evidence="9">K1S02-23</strain>
    </source>
</reference>
<dbReference type="EMBL" id="QYUQ01000002">
    <property type="protein sequence ID" value="RJG03330.1"/>
    <property type="molecule type" value="Genomic_DNA"/>
</dbReference>
<keyword evidence="4 6" id="KW-0547">Nucleotide-binding</keyword>
<dbReference type="EC" id="2.5.1.-" evidence="6"/>
<keyword evidence="5 6" id="KW-0067">ATP-binding</keyword>
<evidence type="ECO:0000256" key="6">
    <source>
        <dbReference type="RuleBase" id="RU366026"/>
    </source>
</evidence>
<dbReference type="InterPro" id="IPR016030">
    <property type="entry name" value="CblAdoTrfase-like"/>
</dbReference>
<evidence type="ECO:0000256" key="3">
    <source>
        <dbReference type="ARBA" id="ARBA00022679"/>
    </source>
</evidence>
<sequence>MLCRLVPSIWLRFSCDTPSVWRDDGTTGLGDGSRTEKDSLRVAAMGEVDHLNAFVGSILCHAEVPAHIRPLLEDVQHELFDLGAELCIPGSTRISEEHVVRLENQLDAINEHLGRLQDFILPGGTVAAAQAHLARTACRNAERALLALSRQDATVNAPLRRYLNRLSDFLFVVARELNRSAGTSDVLWIQRKAQTSGNA</sequence>
<keyword evidence="3 6" id="KW-0808">Transferase</keyword>
<dbReference type="GO" id="GO:0005524">
    <property type="term" value="F:ATP binding"/>
    <property type="evidence" value="ECO:0007669"/>
    <property type="project" value="UniProtKB-UniRule"/>
</dbReference>
<dbReference type="NCBIfam" id="TIGR00636">
    <property type="entry name" value="PduO_Nterm"/>
    <property type="match status" value="1"/>
</dbReference>
<evidence type="ECO:0000256" key="2">
    <source>
        <dbReference type="ARBA" id="ARBA00011233"/>
    </source>
</evidence>
<dbReference type="GO" id="GO:0008817">
    <property type="term" value="F:corrinoid adenosyltransferase activity"/>
    <property type="evidence" value="ECO:0007669"/>
    <property type="project" value="TreeGrafter"/>
</dbReference>
<evidence type="ECO:0000313" key="9">
    <source>
        <dbReference type="Proteomes" id="UP000266327"/>
    </source>
</evidence>
<evidence type="ECO:0000313" key="8">
    <source>
        <dbReference type="EMBL" id="RJG03330.1"/>
    </source>
</evidence>
<dbReference type="InterPro" id="IPR029499">
    <property type="entry name" value="PduO-typ"/>
</dbReference>
<comment type="similarity">
    <text evidence="1 6">Belongs to the Cob(I)alamin adenosyltransferase family.</text>
</comment>
<accession>A0A3A3GQS8</accession>
<dbReference type="AlphaFoldDB" id="A0A3A3GQS8"/>
<dbReference type="GO" id="GO:0009236">
    <property type="term" value="P:cobalamin biosynthetic process"/>
    <property type="evidence" value="ECO:0007669"/>
    <property type="project" value="UniProtKB-UniRule"/>
</dbReference>
<dbReference type="Proteomes" id="UP000266327">
    <property type="component" value="Unassembled WGS sequence"/>
</dbReference>
<dbReference type="SUPFAM" id="SSF89028">
    <property type="entry name" value="Cobalamin adenosyltransferase-like"/>
    <property type="match status" value="1"/>
</dbReference>
<dbReference type="InterPro" id="IPR036451">
    <property type="entry name" value="CblAdoTrfase-like_sf"/>
</dbReference>
<dbReference type="Gene3D" id="1.20.1200.10">
    <property type="entry name" value="Cobalamin adenosyltransferase-like"/>
    <property type="match status" value="1"/>
</dbReference>
<dbReference type="OrthoDB" id="9778896at2"/>